<proteinExistence type="predicted"/>
<gene>
    <name evidence="3" type="ORF">DIABBA_LOCUS4632</name>
</gene>
<feature type="chain" id="PRO_5040137692" evidence="2">
    <location>
        <begin position="20"/>
        <end position="421"/>
    </location>
</feature>
<reference evidence="3" key="1">
    <citation type="submission" date="2022-01" db="EMBL/GenBank/DDBJ databases">
        <authorList>
            <person name="King R."/>
        </authorList>
    </citation>
    <scope>NUCLEOTIDE SEQUENCE</scope>
</reference>
<feature type="compositionally biased region" description="Polar residues" evidence="1">
    <location>
        <begin position="172"/>
        <end position="188"/>
    </location>
</feature>
<evidence type="ECO:0000256" key="1">
    <source>
        <dbReference type="SAM" id="MobiDB-lite"/>
    </source>
</evidence>
<name>A0A9N9X805_DIABA</name>
<accession>A0A9N9X805</accession>
<feature type="compositionally biased region" description="Low complexity" evidence="1">
    <location>
        <begin position="219"/>
        <end position="239"/>
    </location>
</feature>
<protein>
    <submittedName>
        <fullName evidence="3">Uncharacterized protein</fullName>
    </submittedName>
</protein>
<evidence type="ECO:0000313" key="3">
    <source>
        <dbReference type="EMBL" id="CAG9830994.1"/>
    </source>
</evidence>
<sequence length="421" mass="45887">MFSKAVAIILVIQCVAVFSAPPGSPDTVVTTVVDGNKKMQDLLDSLSSPVPTTTTTGGKVIKKTTTTTTTTTTNKDEAPVSEVDQLRVLLKNPEFAQQLREFLFQFLKMYNALHKGSETTKTITTTENLDIPALMNNPSFVQFLGGFFGNSQKTTGTGMASIVNELINEGKNAQKSSTNSQTTVTEESVVNGHSRPVEVVVKPVATVATGPDSLIDQITSSSSTKTSSSTSSTTATNPATTVITTGTTNFPSRFYTDDVTVTVNEPTVEISRPSVIITRPTTSVIDDNEQWSKVNTVNNQMSAEEMRQQAKNAKYQFATQIDDSISGNFQQRAEIRENGVVYGKYSYDDGFNWRTVYYEDDGHGFTITKQDVRPSHIKTLTGEASVQTLVNGNLVDYHITTKDINSKVPVRKPVYTTPLLI</sequence>
<organism evidence="3 4">
    <name type="scientific">Diabrotica balteata</name>
    <name type="common">Banded cucumber beetle</name>
    <dbReference type="NCBI Taxonomy" id="107213"/>
    <lineage>
        <taxon>Eukaryota</taxon>
        <taxon>Metazoa</taxon>
        <taxon>Ecdysozoa</taxon>
        <taxon>Arthropoda</taxon>
        <taxon>Hexapoda</taxon>
        <taxon>Insecta</taxon>
        <taxon>Pterygota</taxon>
        <taxon>Neoptera</taxon>
        <taxon>Endopterygota</taxon>
        <taxon>Coleoptera</taxon>
        <taxon>Polyphaga</taxon>
        <taxon>Cucujiformia</taxon>
        <taxon>Chrysomeloidea</taxon>
        <taxon>Chrysomelidae</taxon>
        <taxon>Galerucinae</taxon>
        <taxon>Diabroticina</taxon>
        <taxon>Diabroticites</taxon>
        <taxon>Diabrotica</taxon>
    </lineage>
</organism>
<evidence type="ECO:0000256" key="2">
    <source>
        <dbReference type="SAM" id="SignalP"/>
    </source>
</evidence>
<evidence type="ECO:0000313" key="4">
    <source>
        <dbReference type="Proteomes" id="UP001153709"/>
    </source>
</evidence>
<keyword evidence="2" id="KW-0732">Signal</keyword>
<dbReference type="Pfam" id="PF00379">
    <property type="entry name" value="Chitin_bind_4"/>
    <property type="match status" value="1"/>
</dbReference>
<dbReference type="InterPro" id="IPR000618">
    <property type="entry name" value="Insect_cuticle"/>
</dbReference>
<dbReference type="Proteomes" id="UP001153709">
    <property type="component" value="Chromosome 3"/>
</dbReference>
<dbReference type="EMBL" id="OU898278">
    <property type="protein sequence ID" value="CAG9830994.1"/>
    <property type="molecule type" value="Genomic_DNA"/>
</dbReference>
<feature type="signal peptide" evidence="2">
    <location>
        <begin position="1"/>
        <end position="19"/>
    </location>
</feature>
<dbReference type="OrthoDB" id="8195082at2759"/>
<dbReference type="AlphaFoldDB" id="A0A9N9X805"/>
<keyword evidence="4" id="KW-1185">Reference proteome</keyword>
<feature type="region of interest" description="Disordered" evidence="1">
    <location>
        <begin position="172"/>
        <end position="191"/>
    </location>
</feature>
<feature type="region of interest" description="Disordered" evidence="1">
    <location>
        <begin position="214"/>
        <end position="239"/>
    </location>
</feature>